<dbReference type="Pfam" id="PF14478">
    <property type="entry name" value="DUF4430"/>
    <property type="match status" value="1"/>
</dbReference>
<feature type="chain" id="PRO_5038969604" description="Transcobalamin-like C-terminal domain-containing protein" evidence="2">
    <location>
        <begin position="23"/>
        <end position="280"/>
    </location>
</feature>
<name>A0A2N5HNY8_9BACI</name>
<comment type="caution">
    <text evidence="4">The sequence shown here is derived from an EMBL/GenBank/DDBJ whole genome shotgun (WGS) entry which is preliminary data.</text>
</comment>
<dbReference type="Proteomes" id="UP000234950">
    <property type="component" value="Unassembled WGS sequence"/>
</dbReference>
<sequence length="280" mass="29269">MNRFINKITSLLSIILIIVSLAGCSSNEVSPKETKKETTTEVSAKAEKESKPDTKQQPAEDKTKTSAASTETKQQQPAAEKTETEKSTQPAQQSSSTTSKKTTSVPSTTTKDSGTATTQTTGATTTKTTGTTSTKTTGSTSTKTTSTPTGKTTSTTPGTTTNSTPATKPAATAPKPVAMVSLSIVGPKDRGTILGTSKINIQDGYTIFDVVKQAAKAKGIVVDSTGSGASTYIEGIDNIYEFDYGAKSGWMFKHNGATITKSVGVIKVKAGDRIECYYTE</sequence>
<evidence type="ECO:0000259" key="3">
    <source>
        <dbReference type="Pfam" id="PF14478"/>
    </source>
</evidence>
<dbReference type="PROSITE" id="PS51257">
    <property type="entry name" value="PROKAR_LIPOPROTEIN"/>
    <property type="match status" value="1"/>
</dbReference>
<feature type="region of interest" description="Disordered" evidence="1">
    <location>
        <begin position="26"/>
        <end position="174"/>
    </location>
</feature>
<proteinExistence type="predicted"/>
<feature type="compositionally biased region" description="Low complexity" evidence="1">
    <location>
        <begin position="87"/>
        <end position="174"/>
    </location>
</feature>
<dbReference type="AlphaFoldDB" id="A0A2N5HNY8"/>
<organism evidence="4 5">
    <name type="scientific">Neobacillus cucumis</name>
    <dbReference type="NCBI Taxonomy" id="1740721"/>
    <lineage>
        <taxon>Bacteria</taxon>
        <taxon>Bacillati</taxon>
        <taxon>Bacillota</taxon>
        <taxon>Bacilli</taxon>
        <taxon>Bacillales</taxon>
        <taxon>Bacillaceae</taxon>
        <taxon>Neobacillus</taxon>
    </lineage>
</organism>
<keyword evidence="5" id="KW-1185">Reference proteome</keyword>
<feature type="signal peptide" evidence="2">
    <location>
        <begin position="1"/>
        <end position="22"/>
    </location>
</feature>
<feature type="domain" description="Transcobalamin-like C-terminal" evidence="3">
    <location>
        <begin position="204"/>
        <end position="279"/>
    </location>
</feature>
<dbReference type="Gene3D" id="2.170.130.30">
    <property type="match status" value="1"/>
</dbReference>
<dbReference type="OrthoDB" id="2356646at2"/>
<protein>
    <recommendedName>
        <fullName evidence="3">Transcobalamin-like C-terminal domain-containing protein</fullName>
    </recommendedName>
</protein>
<evidence type="ECO:0000313" key="4">
    <source>
        <dbReference type="EMBL" id="PLS07224.1"/>
    </source>
</evidence>
<feature type="compositionally biased region" description="Basic and acidic residues" evidence="1">
    <location>
        <begin position="30"/>
        <end position="64"/>
    </location>
</feature>
<dbReference type="EMBL" id="PGVE01000028">
    <property type="protein sequence ID" value="PLS07224.1"/>
    <property type="molecule type" value="Genomic_DNA"/>
</dbReference>
<keyword evidence="2" id="KW-0732">Signal</keyword>
<gene>
    <name evidence="4" type="ORF">CVD27_05970</name>
</gene>
<accession>A0A2N5HNY8</accession>
<evidence type="ECO:0000313" key="5">
    <source>
        <dbReference type="Proteomes" id="UP000234950"/>
    </source>
</evidence>
<reference evidence="4 5" key="1">
    <citation type="submission" date="2017-11" db="EMBL/GenBank/DDBJ databases">
        <title>Comparitive Functional Genomics of Dry Heat Resistant strains isolated from the Viking Spacecraft.</title>
        <authorList>
            <person name="Seuylemezian A."/>
            <person name="Cooper K."/>
            <person name="Vaishampayan P."/>
        </authorList>
    </citation>
    <scope>NUCLEOTIDE SEQUENCE [LARGE SCALE GENOMIC DNA]</scope>
    <source>
        <strain evidence="4 5">V32-6</strain>
    </source>
</reference>
<evidence type="ECO:0000256" key="1">
    <source>
        <dbReference type="SAM" id="MobiDB-lite"/>
    </source>
</evidence>
<evidence type="ECO:0000256" key="2">
    <source>
        <dbReference type="SAM" id="SignalP"/>
    </source>
</evidence>
<dbReference type="InterPro" id="IPR027954">
    <property type="entry name" value="Transcobalamin-like_C"/>
</dbReference>
<dbReference type="RefSeq" id="WP_101646965.1">
    <property type="nucleotide sequence ID" value="NZ_PGVE01000028.1"/>
</dbReference>